<evidence type="ECO:0000256" key="1">
    <source>
        <dbReference type="ARBA" id="ARBA00009013"/>
    </source>
</evidence>
<dbReference type="InterPro" id="IPR002645">
    <property type="entry name" value="STAS_dom"/>
</dbReference>
<feature type="domain" description="STAS" evidence="2">
    <location>
        <begin position="1"/>
        <end position="99"/>
    </location>
</feature>
<evidence type="ECO:0000313" key="4">
    <source>
        <dbReference type="EMBL" id="MCZ3373033.1"/>
    </source>
</evidence>
<dbReference type="PROSITE" id="PS50801">
    <property type="entry name" value="STAS"/>
    <property type="match status" value="1"/>
</dbReference>
<comment type="caution">
    <text evidence="3">The sequence shown here is derived from an EMBL/GenBank/DDBJ whole genome shotgun (WGS) entry which is preliminary data.</text>
</comment>
<evidence type="ECO:0000313" key="5">
    <source>
        <dbReference type="Proteomes" id="UP001068021"/>
    </source>
</evidence>
<reference evidence="3" key="1">
    <citation type="submission" date="2022-12" db="EMBL/GenBank/DDBJ databases">
        <title>Reclassification of two methanogenic archaea species isolated from the Kolyma lowland permafrost.</title>
        <authorList>
            <person name="Trubitsyn V.E."/>
            <person name="Rivkina E.M."/>
            <person name="Shcherbakova V.A."/>
        </authorList>
    </citation>
    <scope>NUCLEOTIDE SEQUENCE</scope>
    <source>
        <strain evidence="3">M2</strain>
        <strain evidence="4">MK4</strain>
    </source>
</reference>
<accession>A0A9E4ZVT7</accession>
<dbReference type="Proteomes" id="UP001068021">
    <property type="component" value="Unassembled WGS sequence"/>
</dbReference>
<protein>
    <submittedName>
        <fullName evidence="3">STAS domain-containing protein</fullName>
    </submittedName>
</protein>
<keyword evidence="5" id="KW-1185">Reference proteome</keyword>
<dbReference type="EMBL" id="JAPVES010000030">
    <property type="protein sequence ID" value="MCZ3373033.1"/>
    <property type="molecule type" value="Genomic_DNA"/>
</dbReference>
<dbReference type="PANTHER" id="PTHR33495">
    <property type="entry name" value="ANTI-SIGMA FACTOR ANTAGONIST TM_1081-RELATED-RELATED"/>
    <property type="match status" value="1"/>
</dbReference>
<dbReference type="AlphaFoldDB" id="A0A9E4ZVT7"/>
<dbReference type="SUPFAM" id="SSF52091">
    <property type="entry name" value="SpoIIaa-like"/>
    <property type="match status" value="1"/>
</dbReference>
<dbReference type="NCBIfam" id="TIGR00377">
    <property type="entry name" value="ant_ant_sig"/>
    <property type="match status" value="1"/>
</dbReference>
<dbReference type="EMBL" id="JAPVER010000020">
    <property type="protein sequence ID" value="MCZ3365282.1"/>
    <property type="molecule type" value="Genomic_DNA"/>
</dbReference>
<dbReference type="InterPro" id="IPR036513">
    <property type="entry name" value="STAS_dom_sf"/>
</dbReference>
<proteinExistence type="inferred from homology"/>
<comment type="similarity">
    <text evidence="1">Belongs to the anti-sigma-factor antagonist family.</text>
</comment>
<sequence>MDIDKILEEDKLTIKLNGRLDTNTAPELEEELKKDLPNVTDLVLDFEDLKYISSAGLRVVLSTQKIMNKQGNMAIENVNDLIMEIFEATGFSSILTINE</sequence>
<name>A0A9E4ZVT7_9EURY</name>
<dbReference type="RefSeq" id="WP_048081455.1">
    <property type="nucleotide sequence ID" value="NZ_JAPVER010000020.1"/>
</dbReference>
<dbReference type="Gene3D" id="3.30.750.24">
    <property type="entry name" value="STAS domain"/>
    <property type="match status" value="1"/>
</dbReference>
<dbReference type="InterPro" id="IPR003658">
    <property type="entry name" value="Anti-sigma_ant"/>
</dbReference>
<evidence type="ECO:0000259" key="2">
    <source>
        <dbReference type="PROSITE" id="PS50801"/>
    </source>
</evidence>
<dbReference type="CDD" id="cd07043">
    <property type="entry name" value="STAS_anti-anti-sigma_factors"/>
    <property type="match status" value="1"/>
</dbReference>
<gene>
    <name evidence="4" type="ORF">O3H35_10360</name>
    <name evidence="3" type="ORF">O3H54_05260</name>
</gene>
<dbReference type="Proteomes" id="UP001074446">
    <property type="component" value="Unassembled WGS sequence"/>
</dbReference>
<dbReference type="GO" id="GO:0043856">
    <property type="term" value="F:anti-sigma factor antagonist activity"/>
    <property type="evidence" value="ECO:0007669"/>
    <property type="project" value="InterPro"/>
</dbReference>
<dbReference type="Pfam" id="PF01740">
    <property type="entry name" value="STAS"/>
    <property type="match status" value="1"/>
</dbReference>
<organism evidence="3 5">
    <name type="scientific">Methanobacterium veterum</name>
    <dbReference type="NCBI Taxonomy" id="408577"/>
    <lineage>
        <taxon>Archaea</taxon>
        <taxon>Methanobacteriati</taxon>
        <taxon>Methanobacteriota</taxon>
        <taxon>Methanomada group</taxon>
        <taxon>Methanobacteria</taxon>
        <taxon>Methanobacteriales</taxon>
        <taxon>Methanobacteriaceae</taxon>
        <taxon>Methanobacterium</taxon>
    </lineage>
</organism>
<evidence type="ECO:0000313" key="3">
    <source>
        <dbReference type="EMBL" id="MCZ3365282.1"/>
    </source>
</evidence>